<feature type="compositionally biased region" description="Acidic residues" evidence="6">
    <location>
        <begin position="136"/>
        <end position="149"/>
    </location>
</feature>
<evidence type="ECO:0000259" key="8">
    <source>
        <dbReference type="Pfam" id="PF06305"/>
    </source>
</evidence>
<dbReference type="InterPro" id="IPR010445">
    <property type="entry name" value="LapA_dom"/>
</dbReference>
<dbReference type="OrthoDB" id="5523919at2"/>
<gene>
    <name evidence="9" type="ORF">X474_22305</name>
</gene>
<dbReference type="Proteomes" id="UP000032233">
    <property type="component" value="Unassembled WGS sequence"/>
</dbReference>
<evidence type="ECO:0000313" key="9">
    <source>
        <dbReference type="EMBL" id="KIX11811.1"/>
    </source>
</evidence>
<evidence type="ECO:0000256" key="4">
    <source>
        <dbReference type="ARBA" id="ARBA00023136"/>
    </source>
</evidence>
<evidence type="ECO:0000256" key="1">
    <source>
        <dbReference type="ARBA" id="ARBA00022475"/>
    </source>
</evidence>
<keyword evidence="2 7" id="KW-0812">Transmembrane</keyword>
<dbReference type="EMBL" id="AZAC01000044">
    <property type="protein sequence ID" value="KIX11811.1"/>
    <property type="molecule type" value="Genomic_DNA"/>
</dbReference>
<evidence type="ECO:0000256" key="6">
    <source>
        <dbReference type="SAM" id="MobiDB-lite"/>
    </source>
</evidence>
<keyword evidence="4 7" id="KW-0472">Membrane</keyword>
<dbReference type="AlphaFoldDB" id="A0A0D2J7W2"/>
<organism evidence="9 10">
    <name type="scientific">Dethiosulfatarculus sandiegensis</name>
    <dbReference type="NCBI Taxonomy" id="1429043"/>
    <lineage>
        <taxon>Bacteria</taxon>
        <taxon>Pseudomonadati</taxon>
        <taxon>Thermodesulfobacteriota</taxon>
        <taxon>Desulfarculia</taxon>
        <taxon>Desulfarculales</taxon>
        <taxon>Desulfarculaceae</taxon>
        <taxon>Dethiosulfatarculus</taxon>
    </lineage>
</organism>
<accession>A0A0D2J7W2</accession>
<protein>
    <recommendedName>
        <fullName evidence="8">Lipopolysaccharide assembly protein A domain-containing protein</fullName>
    </recommendedName>
</protein>
<keyword evidence="3 7" id="KW-1133">Transmembrane helix</keyword>
<feature type="transmembrane region" description="Helical" evidence="7">
    <location>
        <begin position="47"/>
        <end position="69"/>
    </location>
</feature>
<dbReference type="InParanoid" id="A0A0D2J7W2"/>
<keyword evidence="1" id="KW-1003">Cell membrane</keyword>
<name>A0A0D2J7W2_9BACT</name>
<comment type="caution">
    <text evidence="9">The sequence shown here is derived from an EMBL/GenBank/DDBJ whole genome shotgun (WGS) entry which is preliminary data.</text>
</comment>
<dbReference type="GO" id="GO:0005886">
    <property type="term" value="C:plasma membrane"/>
    <property type="evidence" value="ECO:0007669"/>
    <property type="project" value="InterPro"/>
</dbReference>
<keyword evidence="10" id="KW-1185">Reference proteome</keyword>
<dbReference type="STRING" id="1429043.X474_22305"/>
<evidence type="ECO:0000256" key="2">
    <source>
        <dbReference type="ARBA" id="ARBA00022692"/>
    </source>
</evidence>
<evidence type="ECO:0000256" key="7">
    <source>
        <dbReference type="SAM" id="Phobius"/>
    </source>
</evidence>
<reference evidence="9 10" key="1">
    <citation type="submission" date="2013-11" db="EMBL/GenBank/DDBJ databases">
        <title>Metagenomic analysis of a methanogenic consortium involved in long chain n-alkane degradation.</title>
        <authorList>
            <person name="Davidova I.A."/>
            <person name="Callaghan A.V."/>
            <person name="Wawrik B."/>
            <person name="Pruitt S."/>
            <person name="Marks C."/>
            <person name="Duncan K.E."/>
            <person name="Suflita J.M."/>
        </authorList>
    </citation>
    <scope>NUCLEOTIDE SEQUENCE [LARGE SCALE GENOMIC DNA]</scope>
    <source>
        <strain evidence="9 10">SPR</strain>
    </source>
</reference>
<dbReference type="RefSeq" id="WP_044351522.1">
    <property type="nucleotide sequence ID" value="NZ_AZAC01000044.1"/>
</dbReference>
<evidence type="ECO:0000313" key="10">
    <source>
        <dbReference type="Proteomes" id="UP000032233"/>
    </source>
</evidence>
<feature type="domain" description="Lipopolysaccharide assembly protein A" evidence="8">
    <location>
        <begin position="34"/>
        <end position="93"/>
    </location>
</feature>
<evidence type="ECO:0000256" key="5">
    <source>
        <dbReference type="SAM" id="Coils"/>
    </source>
</evidence>
<keyword evidence="5" id="KW-0175">Coiled coil</keyword>
<feature type="coiled-coil region" evidence="5">
    <location>
        <begin position="72"/>
        <end position="99"/>
    </location>
</feature>
<dbReference type="Pfam" id="PF06305">
    <property type="entry name" value="LapA_dom"/>
    <property type="match status" value="1"/>
</dbReference>
<evidence type="ECO:0000256" key="3">
    <source>
        <dbReference type="ARBA" id="ARBA00022989"/>
    </source>
</evidence>
<feature type="compositionally biased region" description="Basic and acidic residues" evidence="6">
    <location>
        <begin position="113"/>
        <end position="129"/>
    </location>
</feature>
<proteinExistence type="predicted"/>
<sequence length="157" mass="17465">MSYLKAFIISAAVAFAIIFMVQNIEPLSHPLSIRLNLIFVKFQSTPYATYLIIMLSFFVGLLAASLLGLSERFRLRKQLKAKDKELDNLASELKSLRNLPITSETLSPNGEAEAPKNGKGKKDSEEKNLPAKGLEPEPEPLDESEESLTTEEKEALK</sequence>
<feature type="region of interest" description="Disordered" evidence="6">
    <location>
        <begin position="100"/>
        <end position="157"/>
    </location>
</feature>